<evidence type="ECO:0000313" key="3">
    <source>
        <dbReference type="Proteomes" id="UP001273166"/>
    </source>
</evidence>
<gene>
    <name evidence="2" type="ORF">B0T15DRAFT_534952</name>
</gene>
<keyword evidence="1" id="KW-0732">Signal</keyword>
<comment type="caution">
    <text evidence="2">The sequence shown here is derived from an EMBL/GenBank/DDBJ whole genome shotgun (WGS) entry which is preliminary data.</text>
</comment>
<protein>
    <recommendedName>
        <fullName evidence="4">Secreted protein</fullName>
    </recommendedName>
</protein>
<proteinExistence type="predicted"/>
<feature type="chain" id="PRO_5042561953" description="Secreted protein" evidence="1">
    <location>
        <begin position="22"/>
        <end position="73"/>
    </location>
</feature>
<evidence type="ECO:0008006" key="4">
    <source>
        <dbReference type="Google" id="ProtNLM"/>
    </source>
</evidence>
<reference evidence="2" key="2">
    <citation type="submission" date="2023-06" db="EMBL/GenBank/DDBJ databases">
        <authorList>
            <consortium name="Lawrence Berkeley National Laboratory"/>
            <person name="Mondo S.J."/>
            <person name="Hensen N."/>
            <person name="Bonometti L."/>
            <person name="Westerberg I."/>
            <person name="Brannstrom I.O."/>
            <person name="Guillou S."/>
            <person name="Cros-Aarteil S."/>
            <person name="Calhoun S."/>
            <person name="Haridas S."/>
            <person name="Kuo A."/>
            <person name="Pangilinan J."/>
            <person name="Riley R."/>
            <person name="Labutti K."/>
            <person name="Andreopoulos B."/>
            <person name="Lipzen A."/>
            <person name="Chen C."/>
            <person name="Yanf M."/>
            <person name="Daum C."/>
            <person name="Ng V."/>
            <person name="Clum A."/>
            <person name="Steindorff A."/>
            <person name="Ohm R."/>
            <person name="Martin F."/>
            <person name="Silar P."/>
            <person name="Natvig D."/>
            <person name="Lalanne C."/>
            <person name="Gautier V."/>
            <person name="Ament-Velasquez S.L."/>
            <person name="Kruys A."/>
            <person name="Hutchinson M.I."/>
            <person name="Powell A.J."/>
            <person name="Barry K."/>
            <person name="Miller A.N."/>
            <person name="Grigoriev I.V."/>
            <person name="Debuchy R."/>
            <person name="Gladieux P."/>
            <person name="Thoren M.H."/>
            <person name="Johannesson H."/>
        </authorList>
    </citation>
    <scope>NUCLEOTIDE SEQUENCE</scope>
    <source>
        <strain evidence="2">CBS 333.67</strain>
    </source>
</reference>
<dbReference type="AlphaFoldDB" id="A0AAJ0GPT1"/>
<dbReference type="RefSeq" id="XP_062719693.1">
    <property type="nucleotide sequence ID" value="XM_062869469.1"/>
</dbReference>
<evidence type="ECO:0000256" key="1">
    <source>
        <dbReference type="SAM" id="SignalP"/>
    </source>
</evidence>
<organism evidence="2 3">
    <name type="scientific">Chaetomium strumarium</name>
    <dbReference type="NCBI Taxonomy" id="1170767"/>
    <lineage>
        <taxon>Eukaryota</taxon>
        <taxon>Fungi</taxon>
        <taxon>Dikarya</taxon>
        <taxon>Ascomycota</taxon>
        <taxon>Pezizomycotina</taxon>
        <taxon>Sordariomycetes</taxon>
        <taxon>Sordariomycetidae</taxon>
        <taxon>Sordariales</taxon>
        <taxon>Chaetomiaceae</taxon>
        <taxon>Chaetomium</taxon>
    </lineage>
</organism>
<dbReference type="GeneID" id="87888298"/>
<reference evidence="2" key="1">
    <citation type="journal article" date="2023" name="Mol. Phylogenet. Evol.">
        <title>Genome-scale phylogeny and comparative genomics of the fungal order Sordariales.</title>
        <authorList>
            <person name="Hensen N."/>
            <person name="Bonometti L."/>
            <person name="Westerberg I."/>
            <person name="Brannstrom I.O."/>
            <person name="Guillou S."/>
            <person name="Cros-Aarteil S."/>
            <person name="Calhoun S."/>
            <person name="Haridas S."/>
            <person name="Kuo A."/>
            <person name="Mondo S."/>
            <person name="Pangilinan J."/>
            <person name="Riley R."/>
            <person name="LaButti K."/>
            <person name="Andreopoulos B."/>
            <person name="Lipzen A."/>
            <person name="Chen C."/>
            <person name="Yan M."/>
            <person name="Daum C."/>
            <person name="Ng V."/>
            <person name="Clum A."/>
            <person name="Steindorff A."/>
            <person name="Ohm R.A."/>
            <person name="Martin F."/>
            <person name="Silar P."/>
            <person name="Natvig D.O."/>
            <person name="Lalanne C."/>
            <person name="Gautier V."/>
            <person name="Ament-Velasquez S.L."/>
            <person name="Kruys A."/>
            <person name="Hutchinson M.I."/>
            <person name="Powell A.J."/>
            <person name="Barry K."/>
            <person name="Miller A.N."/>
            <person name="Grigoriev I.V."/>
            <person name="Debuchy R."/>
            <person name="Gladieux P."/>
            <person name="Hiltunen Thoren M."/>
            <person name="Johannesson H."/>
        </authorList>
    </citation>
    <scope>NUCLEOTIDE SEQUENCE</scope>
    <source>
        <strain evidence="2">CBS 333.67</strain>
    </source>
</reference>
<dbReference type="EMBL" id="JAUDZG010000005">
    <property type="protein sequence ID" value="KAK3303913.1"/>
    <property type="molecule type" value="Genomic_DNA"/>
</dbReference>
<sequence length="73" mass="8149">MATCVPCLALFATFLVPTRRANRFSSGNVLLGSPCGVRGNKSRSHYTVIRLSFGRVDNRDWIKQWPVGVWNPA</sequence>
<evidence type="ECO:0000313" key="2">
    <source>
        <dbReference type="EMBL" id="KAK3303913.1"/>
    </source>
</evidence>
<name>A0AAJ0GPT1_9PEZI</name>
<dbReference type="Proteomes" id="UP001273166">
    <property type="component" value="Unassembled WGS sequence"/>
</dbReference>
<feature type="signal peptide" evidence="1">
    <location>
        <begin position="1"/>
        <end position="21"/>
    </location>
</feature>
<accession>A0AAJ0GPT1</accession>
<keyword evidence="3" id="KW-1185">Reference proteome</keyword>